<dbReference type="Proteomes" id="UP001157006">
    <property type="component" value="Chromosome 2"/>
</dbReference>
<sequence length="87" mass="10134">MHASDSPSTTLASHLVQLPGSPPQVHRLVSDHRPEVQIRRHRNLDLTVKTNEKDERMKDEKQRNRRVAFCVLPSVMTRVVLFVFVMY</sequence>
<protein>
    <recommendedName>
        <fullName evidence="5">Transmembrane protein</fullName>
    </recommendedName>
</protein>
<proteinExistence type="predicted"/>
<feature type="transmembrane region" description="Helical" evidence="2">
    <location>
        <begin position="67"/>
        <end position="86"/>
    </location>
</feature>
<keyword evidence="2" id="KW-0812">Transmembrane</keyword>
<evidence type="ECO:0000256" key="2">
    <source>
        <dbReference type="SAM" id="Phobius"/>
    </source>
</evidence>
<feature type="region of interest" description="Disordered" evidence="1">
    <location>
        <begin position="1"/>
        <end position="25"/>
    </location>
</feature>
<gene>
    <name evidence="3" type="ORF">VFH_II148280</name>
</gene>
<accession>A0AAV0ZLR2</accession>
<evidence type="ECO:0000256" key="1">
    <source>
        <dbReference type="SAM" id="MobiDB-lite"/>
    </source>
</evidence>
<dbReference type="EMBL" id="OX451737">
    <property type="protein sequence ID" value="CAI8598861.1"/>
    <property type="molecule type" value="Genomic_DNA"/>
</dbReference>
<evidence type="ECO:0008006" key="5">
    <source>
        <dbReference type="Google" id="ProtNLM"/>
    </source>
</evidence>
<keyword evidence="4" id="KW-1185">Reference proteome</keyword>
<name>A0AAV0ZLR2_VICFA</name>
<dbReference type="AlphaFoldDB" id="A0AAV0ZLR2"/>
<feature type="compositionally biased region" description="Polar residues" evidence="1">
    <location>
        <begin position="1"/>
        <end position="12"/>
    </location>
</feature>
<keyword evidence="2" id="KW-1133">Transmembrane helix</keyword>
<evidence type="ECO:0000313" key="4">
    <source>
        <dbReference type="Proteomes" id="UP001157006"/>
    </source>
</evidence>
<evidence type="ECO:0000313" key="3">
    <source>
        <dbReference type="EMBL" id="CAI8598861.1"/>
    </source>
</evidence>
<organism evidence="3 4">
    <name type="scientific">Vicia faba</name>
    <name type="common">Broad bean</name>
    <name type="synonym">Faba vulgaris</name>
    <dbReference type="NCBI Taxonomy" id="3906"/>
    <lineage>
        <taxon>Eukaryota</taxon>
        <taxon>Viridiplantae</taxon>
        <taxon>Streptophyta</taxon>
        <taxon>Embryophyta</taxon>
        <taxon>Tracheophyta</taxon>
        <taxon>Spermatophyta</taxon>
        <taxon>Magnoliopsida</taxon>
        <taxon>eudicotyledons</taxon>
        <taxon>Gunneridae</taxon>
        <taxon>Pentapetalae</taxon>
        <taxon>rosids</taxon>
        <taxon>fabids</taxon>
        <taxon>Fabales</taxon>
        <taxon>Fabaceae</taxon>
        <taxon>Papilionoideae</taxon>
        <taxon>50 kb inversion clade</taxon>
        <taxon>NPAAA clade</taxon>
        <taxon>Hologalegina</taxon>
        <taxon>IRL clade</taxon>
        <taxon>Fabeae</taxon>
        <taxon>Vicia</taxon>
    </lineage>
</organism>
<reference evidence="3 4" key="1">
    <citation type="submission" date="2023-01" db="EMBL/GenBank/DDBJ databases">
        <authorList>
            <person name="Kreplak J."/>
        </authorList>
    </citation>
    <scope>NUCLEOTIDE SEQUENCE [LARGE SCALE GENOMIC DNA]</scope>
</reference>
<keyword evidence="2" id="KW-0472">Membrane</keyword>